<sequence length="69" mass="7063">MGCGGGGLSCLAVYRVVVAAVEEAEAVAVAVEVVVEEVVVEEEAAAEGAGVDSSLQLENEKFYACILFL</sequence>
<proteinExistence type="predicted"/>
<feature type="signal peptide" evidence="1">
    <location>
        <begin position="1"/>
        <end position="26"/>
    </location>
</feature>
<organism evidence="2 3">
    <name type="scientific">Asparagus officinalis</name>
    <name type="common">Garden asparagus</name>
    <dbReference type="NCBI Taxonomy" id="4686"/>
    <lineage>
        <taxon>Eukaryota</taxon>
        <taxon>Viridiplantae</taxon>
        <taxon>Streptophyta</taxon>
        <taxon>Embryophyta</taxon>
        <taxon>Tracheophyta</taxon>
        <taxon>Spermatophyta</taxon>
        <taxon>Magnoliopsida</taxon>
        <taxon>Liliopsida</taxon>
        <taxon>Asparagales</taxon>
        <taxon>Asparagaceae</taxon>
        <taxon>Asparagoideae</taxon>
        <taxon>Asparagus</taxon>
    </lineage>
</organism>
<protein>
    <submittedName>
        <fullName evidence="2">Uncharacterized protein</fullName>
    </submittedName>
</protein>
<name>A0A5P1FAG5_ASPOF</name>
<evidence type="ECO:0000256" key="1">
    <source>
        <dbReference type="SAM" id="SignalP"/>
    </source>
</evidence>
<reference evidence="3" key="1">
    <citation type="journal article" date="2017" name="Nat. Commun.">
        <title>The asparagus genome sheds light on the origin and evolution of a young Y chromosome.</title>
        <authorList>
            <person name="Harkess A."/>
            <person name="Zhou J."/>
            <person name="Xu C."/>
            <person name="Bowers J.E."/>
            <person name="Van der Hulst R."/>
            <person name="Ayyampalayam S."/>
            <person name="Mercati F."/>
            <person name="Riccardi P."/>
            <person name="McKain M.R."/>
            <person name="Kakrana A."/>
            <person name="Tang H."/>
            <person name="Ray J."/>
            <person name="Groenendijk J."/>
            <person name="Arikit S."/>
            <person name="Mathioni S.M."/>
            <person name="Nakano M."/>
            <person name="Shan H."/>
            <person name="Telgmann-Rauber A."/>
            <person name="Kanno A."/>
            <person name="Yue Z."/>
            <person name="Chen H."/>
            <person name="Li W."/>
            <person name="Chen Y."/>
            <person name="Xu X."/>
            <person name="Zhang Y."/>
            <person name="Luo S."/>
            <person name="Chen H."/>
            <person name="Gao J."/>
            <person name="Mao Z."/>
            <person name="Pires J.C."/>
            <person name="Luo M."/>
            <person name="Kudrna D."/>
            <person name="Wing R.A."/>
            <person name="Meyers B.C."/>
            <person name="Yi K."/>
            <person name="Kong H."/>
            <person name="Lavrijsen P."/>
            <person name="Sunseri F."/>
            <person name="Falavigna A."/>
            <person name="Ye Y."/>
            <person name="Leebens-Mack J.H."/>
            <person name="Chen G."/>
        </authorList>
    </citation>
    <scope>NUCLEOTIDE SEQUENCE [LARGE SCALE GENOMIC DNA]</scope>
    <source>
        <strain evidence="3">cv. DH0086</strain>
    </source>
</reference>
<feature type="chain" id="PRO_5024466365" evidence="1">
    <location>
        <begin position="27"/>
        <end position="69"/>
    </location>
</feature>
<evidence type="ECO:0000313" key="3">
    <source>
        <dbReference type="Proteomes" id="UP000243459"/>
    </source>
</evidence>
<keyword evidence="3" id="KW-1185">Reference proteome</keyword>
<evidence type="ECO:0000313" key="2">
    <source>
        <dbReference type="EMBL" id="ONK73510.1"/>
    </source>
</evidence>
<dbReference type="EMBL" id="CM007384">
    <property type="protein sequence ID" value="ONK73510.1"/>
    <property type="molecule type" value="Genomic_DNA"/>
</dbReference>
<accession>A0A5P1FAG5</accession>
<gene>
    <name evidence="2" type="ORF">A4U43_C04F32380</name>
</gene>
<dbReference type="Proteomes" id="UP000243459">
    <property type="component" value="Chromosome 4"/>
</dbReference>
<dbReference type="AlphaFoldDB" id="A0A5P1FAG5"/>
<keyword evidence="1" id="KW-0732">Signal</keyword>
<dbReference type="Gramene" id="ONK73510">
    <property type="protein sequence ID" value="ONK73510"/>
    <property type="gene ID" value="A4U43_C04F32380"/>
</dbReference>